<feature type="compositionally biased region" description="Polar residues" evidence="1">
    <location>
        <begin position="85"/>
        <end position="95"/>
    </location>
</feature>
<keyword evidence="3" id="KW-1185">Reference proteome</keyword>
<feature type="compositionally biased region" description="Polar residues" evidence="1">
    <location>
        <begin position="1"/>
        <end position="11"/>
    </location>
</feature>
<organism evidence="2 3">
    <name type="scientific">Neonectria ditissima</name>
    <dbReference type="NCBI Taxonomy" id="78410"/>
    <lineage>
        <taxon>Eukaryota</taxon>
        <taxon>Fungi</taxon>
        <taxon>Dikarya</taxon>
        <taxon>Ascomycota</taxon>
        <taxon>Pezizomycotina</taxon>
        <taxon>Sordariomycetes</taxon>
        <taxon>Hypocreomycetidae</taxon>
        <taxon>Hypocreales</taxon>
        <taxon>Nectriaceae</taxon>
        <taxon>Neonectria</taxon>
    </lineage>
</organism>
<feature type="region of interest" description="Disordered" evidence="1">
    <location>
        <begin position="1"/>
        <end position="129"/>
    </location>
</feature>
<gene>
    <name evidence="2" type="ORF">AK830_g9173</name>
</gene>
<comment type="caution">
    <text evidence="2">The sequence shown here is derived from an EMBL/GenBank/DDBJ whole genome shotgun (WGS) entry which is preliminary data.</text>
</comment>
<name>A0A0N8H5X6_9HYPO</name>
<protein>
    <submittedName>
        <fullName evidence="2">Uncharacterized protein</fullName>
    </submittedName>
</protein>
<accession>A0A0N8H5X6</accession>
<evidence type="ECO:0000256" key="1">
    <source>
        <dbReference type="SAM" id="MobiDB-lite"/>
    </source>
</evidence>
<proteinExistence type="predicted"/>
<dbReference type="EMBL" id="LKCW01000167">
    <property type="protein sequence ID" value="KPM37396.1"/>
    <property type="molecule type" value="Genomic_DNA"/>
</dbReference>
<evidence type="ECO:0000313" key="3">
    <source>
        <dbReference type="Proteomes" id="UP000050424"/>
    </source>
</evidence>
<evidence type="ECO:0000313" key="2">
    <source>
        <dbReference type="EMBL" id="KPM37396.1"/>
    </source>
</evidence>
<feature type="compositionally biased region" description="Low complexity" evidence="1">
    <location>
        <begin position="60"/>
        <end position="72"/>
    </location>
</feature>
<dbReference type="AlphaFoldDB" id="A0A0N8H5X6"/>
<reference evidence="2 3" key="1">
    <citation type="submission" date="2015-09" db="EMBL/GenBank/DDBJ databases">
        <title>Draft genome of a European isolate of the apple canker pathogen Neonectria ditissima.</title>
        <authorList>
            <person name="Gomez-Cortecero A."/>
            <person name="Harrison R.J."/>
            <person name="Armitage A.D."/>
        </authorList>
    </citation>
    <scope>NUCLEOTIDE SEQUENCE [LARGE SCALE GENOMIC DNA]</scope>
    <source>
        <strain evidence="2 3">R09/05</strain>
    </source>
</reference>
<feature type="compositionally biased region" description="Polar residues" evidence="1">
    <location>
        <begin position="33"/>
        <end position="46"/>
    </location>
</feature>
<sequence>MPPISDHSQMNPDFRLPRDNLDRISVLADGTAPATTPPQQLSITTFSTRHPPSYRRSRRPLSSAKNLSNLSSPHDDRLPHRSLSVAPSPSFSAQHSARGDGARQVGDFQDRTASNSTERPAALTRSYRL</sequence>
<dbReference type="Proteomes" id="UP000050424">
    <property type="component" value="Unassembled WGS sequence"/>
</dbReference>